<gene>
    <name evidence="1" type="ORF">MLD38_018670</name>
</gene>
<accession>A0ACB9QVV4</accession>
<organism evidence="1 2">
    <name type="scientific">Melastoma candidum</name>
    <dbReference type="NCBI Taxonomy" id="119954"/>
    <lineage>
        <taxon>Eukaryota</taxon>
        <taxon>Viridiplantae</taxon>
        <taxon>Streptophyta</taxon>
        <taxon>Embryophyta</taxon>
        <taxon>Tracheophyta</taxon>
        <taxon>Spermatophyta</taxon>
        <taxon>Magnoliopsida</taxon>
        <taxon>eudicotyledons</taxon>
        <taxon>Gunneridae</taxon>
        <taxon>Pentapetalae</taxon>
        <taxon>rosids</taxon>
        <taxon>malvids</taxon>
        <taxon>Myrtales</taxon>
        <taxon>Melastomataceae</taxon>
        <taxon>Melastomatoideae</taxon>
        <taxon>Melastomateae</taxon>
        <taxon>Melastoma</taxon>
    </lineage>
</organism>
<sequence length="1021" mass="114222">MSSLQDLLADEGFRSRTKSSKSVTSRRGSDPVVLPIYLCRDGMSPVCSVEKPPRPHRRRGSSVLSSSERASFASRRSNYDFSALSVGKDEEPSDGATNAVLAILGGYVGRYIKDESFRDSIREKYEACVAGKKAGSLDDEAFERLEEGIDGIEKLVRNLGGRTPGETAKLLRFCTRQLSFVASLASDVSHATGTTCGVPNSYLSACAWLYLSIACRIERSTSTSAQHLLQVFCDSPFLARTRLLPDLWEHLFLPHLLHLRIWYNNELESVSSSKNFESDSVLKSLSKLYNEKMDIGTARFAIYYKQRLKVGAGATSVPVALTLKHRHGELSRRKSLEHRRVSMDLTSGRRLQRRNSMDSWAPNVTIDKNPYRAAAPEAEQERRMRSLDFNLGEHERIRKGGSVNNRAVGESRFSSTDNHKRKFRREQRELCTNGPVEQQSMSRQSSYVPLLSCPSETTTCSTSRGHITGNNQMECTMAVDYPPDGIRRAISTICSSDILGECEAAIHIITKAWLGLLNGDQGIEPLVSEPSFVKGTLEILFASNDDEVLELAVLLLAEIVVRNSANGQTILSLDPKLDVFLRLLRRTSIFLKAVVLLYILKPRAKMMASTEWVPLILRVLEFGDHTQTLFKFRCVPRIAALYILNQLLLGFDEDKNLENARELVSLGGLTMLMETFRSATNLDERKDIMTFIICCIKAEGMCRNYVAENISHASVLELLILELHRSSTSALSLLTELLCLNRRSKIDELLTKIRTGWAGLRTVDILLIYLQKSSLMEKPVVAAVLLLFDILGDYSSESSFYREEAIDAIITALDCESSSQRAQEQSTRCLLILGGQFSEDGMAVIEQWLLERSGFQDSRDDTIHGRDLVIAIDKPLNGNEARAWRWQREVALVLLNGGRGSSFLLALSNSMENGISTLSRACLVTVSWLTSFIHMADDKRLLTDACSILVRQMLRSLNFDRDLEERVLATAALLNLVKNSGCFSMVYPLNEDTAKLLHNLSLVTWTAKELLSMENTASRKR</sequence>
<name>A0ACB9QVV4_9MYRT</name>
<protein>
    <submittedName>
        <fullName evidence="1">Uncharacterized protein</fullName>
    </submittedName>
</protein>
<comment type="caution">
    <text evidence="1">The sequence shown here is derived from an EMBL/GenBank/DDBJ whole genome shotgun (WGS) entry which is preliminary data.</text>
</comment>
<dbReference type="Proteomes" id="UP001057402">
    <property type="component" value="Chromosome 5"/>
</dbReference>
<evidence type="ECO:0000313" key="1">
    <source>
        <dbReference type="EMBL" id="KAI4370307.1"/>
    </source>
</evidence>
<proteinExistence type="predicted"/>
<keyword evidence="2" id="KW-1185">Reference proteome</keyword>
<reference evidence="2" key="1">
    <citation type="journal article" date="2023" name="Front. Plant Sci.">
        <title>Chromosomal-level genome assembly of Melastoma candidum provides insights into trichome evolution.</title>
        <authorList>
            <person name="Zhong Y."/>
            <person name="Wu W."/>
            <person name="Sun C."/>
            <person name="Zou P."/>
            <person name="Liu Y."/>
            <person name="Dai S."/>
            <person name="Zhou R."/>
        </authorList>
    </citation>
    <scope>NUCLEOTIDE SEQUENCE [LARGE SCALE GENOMIC DNA]</scope>
</reference>
<dbReference type="EMBL" id="CM042884">
    <property type="protein sequence ID" value="KAI4370307.1"/>
    <property type="molecule type" value="Genomic_DNA"/>
</dbReference>
<evidence type="ECO:0000313" key="2">
    <source>
        <dbReference type="Proteomes" id="UP001057402"/>
    </source>
</evidence>